<keyword evidence="2" id="KW-0235">DNA replication</keyword>
<reference evidence="11" key="1">
    <citation type="submission" date="2014-08" db="EMBL/GenBank/DDBJ databases">
        <authorList>
            <person name="Sharma Rahul"/>
            <person name="Thines Marco"/>
        </authorList>
    </citation>
    <scope>NUCLEOTIDE SEQUENCE</scope>
</reference>
<dbReference type="GO" id="GO:0016887">
    <property type="term" value="F:ATP hydrolysis activity"/>
    <property type="evidence" value="ECO:0007669"/>
    <property type="project" value="InterPro"/>
</dbReference>
<dbReference type="Pfam" id="PF00004">
    <property type="entry name" value="AAA"/>
    <property type="match status" value="1"/>
</dbReference>
<keyword evidence="3" id="KW-0547">Nucleotide-binding</keyword>
<dbReference type="GO" id="GO:0005634">
    <property type="term" value="C:nucleus"/>
    <property type="evidence" value="ECO:0007669"/>
    <property type="project" value="UniProtKB-SubCell"/>
</dbReference>
<evidence type="ECO:0000256" key="1">
    <source>
        <dbReference type="ARBA" id="ARBA00004123"/>
    </source>
</evidence>
<feature type="compositionally biased region" description="Polar residues" evidence="9">
    <location>
        <begin position="91"/>
        <end position="108"/>
    </location>
</feature>
<keyword evidence="7" id="KW-0131">Cell cycle</keyword>
<evidence type="ECO:0000313" key="11">
    <source>
        <dbReference type="EMBL" id="CDZ98631.1"/>
    </source>
</evidence>
<protein>
    <submittedName>
        <fullName evidence="11">DNA replication checkpoint protein CHL12/CTF18</fullName>
    </submittedName>
</protein>
<evidence type="ECO:0000256" key="6">
    <source>
        <dbReference type="ARBA" id="ARBA00023242"/>
    </source>
</evidence>
<evidence type="ECO:0000256" key="9">
    <source>
        <dbReference type="SAM" id="MobiDB-lite"/>
    </source>
</evidence>
<dbReference type="PANTHER" id="PTHR46765:SF1">
    <property type="entry name" value="P-LOOP CONTAINING NUCLEOSIDE TRIPHOSPHATE HYDROLASES SUPERFAMILY PROTEIN"/>
    <property type="match status" value="1"/>
</dbReference>
<dbReference type="InterPro" id="IPR003593">
    <property type="entry name" value="AAA+_ATPase"/>
</dbReference>
<comment type="similarity">
    <text evidence="8">Belongs to the activator 1 small subunits family. CTF18 subfamily.</text>
</comment>
<dbReference type="GO" id="GO:0003677">
    <property type="term" value="F:DNA binding"/>
    <property type="evidence" value="ECO:0007669"/>
    <property type="project" value="UniProtKB-KW"/>
</dbReference>
<dbReference type="InterPro" id="IPR047854">
    <property type="entry name" value="RFC_lid"/>
</dbReference>
<dbReference type="AlphaFoldDB" id="A0A0F7SI36"/>
<dbReference type="InterPro" id="IPR003959">
    <property type="entry name" value="ATPase_AAA_core"/>
</dbReference>
<organism evidence="11">
    <name type="scientific">Phaffia rhodozyma</name>
    <name type="common">Yeast</name>
    <name type="synonym">Xanthophyllomyces dendrorhous</name>
    <dbReference type="NCBI Taxonomy" id="264483"/>
    <lineage>
        <taxon>Eukaryota</taxon>
        <taxon>Fungi</taxon>
        <taxon>Dikarya</taxon>
        <taxon>Basidiomycota</taxon>
        <taxon>Agaricomycotina</taxon>
        <taxon>Tremellomycetes</taxon>
        <taxon>Cystofilobasidiales</taxon>
        <taxon>Mrakiaceae</taxon>
        <taxon>Phaffia</taxon>
    </lineage>
</organism>
<name>A0A0F7SI36_PHARH</name>
<feature type="compositionally biased region" description="Acidic residues" evidence="9">
    <location>
        <begin position="65"/>
        <end position="75"/>
    </location>
</feature>
<comment type="subcellular location">
    <subcellularLocation>
        <location evidence="1">Nucleus</location>
    </subcellularLocation>
</comment>
<keyword evidence="5" id="KW-0238">DNA-binding</keyword>
<dbReference type="InterPro" id="IPR053016">
    <property type="entry name" value="CTF18-RFC_complex"/>
</dbReference>
<dbReference type="CDD" id="cd18140">
    <property type="entry name" value="HLD_clamp_RFC"/>
    <property type="match status" value="1"/>
</dbReference>
<accession>A0A0F7SI36</accession>
<dbReference type="GO" id="GO:0005524">
    <property type="term" value="F:ATP binding"/>
    <property type="evidence" value="ECO:0007669"/>
    <property type="project" value="UniProtKB-KW"/>
</dbReference>
<dbReference type="Gene3D" id="3.40.50.300">
    <property type="entry name" value="P-loop containing nucleotide triphosphate hydrolases"/>
    <property type="match status" value="1"/>
</dbReference>
<keyword evidence="6" id="KW-0539">Nucleus</keyword>
<keyword evidence="4" id="KW-0067">ATP-binding</keyword>
<evidence type="ECO:0000256" key="3">
    <source>
        <dbReference type="ARBA" id="ARBA00022741"/>
    </source>
</evidence>
<feature type="domain" description="AAA+ ATPase" evidence="10">
    <location>
        <begin position="454"/>
        <end position="593"/>
    </location>
</feature>
<evidence type="ECO:0000256" key="5">
    <source>
        <dbReference type="ARBA" id="ARBA00023125"/>
    </source>
</evidence>
<evidence type="ECO:0000256" key="2">
    <source>
        <dbReference type="ARBA" id="ARBA00022705"/>
    </source>
</evidence>
<evidence type="ECO:0000256" key="8">
    <source>
        <dbReference type="ARBA" id="ARBA00043975"/>
    </source>
</evidence>
<sequence>MAELHHRTGAEEEVKVLKEIHINKSPSGSGAEEDLDLTPKAKRSVSPRPNQLPEGSKSNAPNLTEAEEEVFELMEDLIPSSPTKPSRLPTLVNSSRLAFPTLSHSTPPRSRPSFNEEDRDEFELNGILSYDLESKLKGPPGARQKLVDMDDDYQSNGLLSLVSPSKLIPSDDLDDLPPIPAALITKRTGGVWDEEEVDISDILNEPASQQPKHSRHHIPSKMAVSNFEVGSGSVAGASKDHAEIIPNYLPPQETLTLPPYRPNSADRPPSSWLPSVHATTFSGSRLILRRYRKNPLFGSSSAASTDPADLPRNSLGSLALLDTPIHRLKDQIEELRREDDLLKRRKTREAETGVPMEILEESSISSNAKGKERAKGDEKEEKRMWVDRYRPVKFSDLLGDERVNRETMSWLKEWDQCVFQRKPPHLKQRKSKFDNPLNIDEAKKDFADAFGRPKERILLLSGPPGLGKTTLAQIVAQQAGYSVLEINASDDRTASTASVRIQSALDVGTSIMGKGKPTCVVIDEIDGATGGDTSFVRSLIRLIQDIPAKKKAGKNIPAKLLKRPIICICNDLYAPSLRALRPFARIVRFNKPPMAVLVKRLRGICEAEGLQADARSLNKLTEVTGGDIRSCLNTLQFIKTKTVYLTEPMIRQATVGLKDSGTTPRMVWDTLFVPISIKKQKAGLGEKEGKFINRLVEAVSSCGEFERVMQGCFEHYPNLKWQDTEFTKVNAMHDWVHFFDRLSNDIGSNQNWELMGYLPYSLVPWFTNFASHANASNPVRKPFHYESFTHRQANMEVITTLSQSIPPSIRSIYNTTSLVTEFAPLLMRVISPNLKPINAQVIKPDERLKLARLVDLMITHNLKFHQEKGEDGKLSCRLDPPIDVFVNYEGKRAGDIVQSRYAVRSLITREMEAELLKRHQAAYPVNDTLSIFGPKPPPVEQDLSEKAATDFFGRPLGLISDGCEPIVDPTGAGGKSKKAFRIVYKYHEGSSAAVRKGLSMSSLF</sequence>
<dbReference type="Gene3D" id="1.10.8.60">
    <property type="match status" value="1"/>
</dbReference>
<evidence type="ECO:0000259" key="10">
    <source>
        <dbReference type="SMART" id="SM00382"/>
    </source>
</evidence>
<dbReference type="PANTHER" id="PTHR46765">
    <property type="entry name" value="P-LOOP CONTAINING NUCLEOSIDE TRIPHOSPHATE HYDROLASES SUPERFAMILY PROTEIN"/>
    <property type="match status" value="1"/>
</dbReference>
<dbReference type="SMART" id="SM00382">
    <property type="entry name" value="AAA"/>
    <property type="match status" value="1"/>
</dbReference>
<dbReference type="CDD" id="cd00009">
    <property type="entry name" value="AAA"/>
    <property type="match status" value="1"/>
</dbReference>
<dbReference type="GO" id="GO:0006260">
    <property type="term" value="P:DNA replication"/>
    <property type="evidence" value="ECO:0007669"/>
    <property type="project" value="UniProtKB-KW"/>
</dbReference>
<evidence type="ECO:0000256" key="4">
    <source>
        <dbReference type="ARBA" id="ARBA00022840"/>
    </source>
</evidence>
<feature type="region of interest" description="Disordered" evidence="9">
    <location>
        <begin position="250"/>
        <end position="271"/>
    </location>
</feature>
<feature type="region of interest" description="Disordered" evidence="9">
    <location>
        <begin position="20"/>
        <end position="119"/>
    </location>
</feature>
<dbReference type="SUPFAM" id="SSF52540">
    <property type="entry name" value="P-loop containing nucleoside triphosphate hydrolases"/>
    <property type="match status" value="1"/>
</dbReference>
<dbReference type="InterPro" id="IPR027417">
    <property type="entry name" value="P-loop_NTPase"/>
</dbReference>
<dbReference type="EMBL" id="LN483345">
    <property type="protein sequence ID" value="CDZ98631.1"/>
    <property type="molecule type" value="Genomic_DNA"/>
</dbReference>
<proteinExistence type="inferred from homology"/>
<evidence type="ECO:0000256" key="7">
    <source>
        <dbReference type="ARBA" id="ARBA00023306"/>
    </source>
</evidence>